<comment type="caution">
    <text evidence="1">The sequence shown here is derived from an EMBL/GenBank/DDBJ whole genome shotgun (WGS) entry which is preliminary data.</text>
</comment>
<evidence type="ECO:0000313" key="1">
    <source>
        <dbReference type="EMBL" id="MCR6096712.1"/>
    </source>
</evidence>
<name>A0A9Q4B1P9_SALAG</name>
<organism evidence="1 2">
    <name type="scientific">Salipaludibacillus agaradhaerens</name>
    <name type="common">Bacillus agaradhaerens</name>
    <dbReference type="NCBI Taxonomy" id="76935"/>
    <lineage>
        <taxon>Bacteria</taxon>
        <taxon>Bacillati</taxon>
        <taxon>Bacillota</taxon>
        <taxon>Bacilli</taxon>
        <taxon>Bacillales</taxon>
        <taxon>Bacillaceae</taxon>
    </lineage>
</organism>
<dbReference type="EMBL" id="JABXYM010000001">
    <property type="protein sequence ID" value="MCR6096712.1"/>
    <property type="molecule type" value="Genomic_DNA"/>
</dbReference>
<reference evidence="1" key="1">
    <citation type="submission" date="2020-06" db="EMBL/GenBank/DDBJ databases">
        <title>Insight into the genomes of haloalkaliphilic bacilli from Kenyan soda lakes.</title>
        <authorList>
            <person name="Mwirichia R."/>
            <person name="Villamizar G.C."/>
            <person name="Poehlein A."/>
            <person name="Mugweru J."/>
            <person name="Kipnyargis A."/>
            <person name="Kiplimo D."/>
            <person name="Orwa P."/>
            <person name="Daniel R."/>
        </authorList>
    </citation>
    <scope>NUCLEOTIDE SEQUENCE</scope>
    <source>
        <strain evidence="1">B1096_S55</strain>
    </source>
</reference>
<sequence length="189" mass="20899">MGNKIVLLLPVGVMLGLFIFGYASLSGTEEVTNEELQETIILQAEQLDDSHVNIKWQWGNFPKDGLAGMDYIELLIIDASGNEKTSAVSGGMLQLTQGDDTLYHSDEVKKTANGAVMSLPNDMSDEAILGPSGEATFRLAEPLEEEETVAINYYHTWVEHPLSLSQEVTLNEALEKEISQYYWISKVSN</sequence>
<keyword evidence="2" id="KW-1185">Reference proteome</keyword>
<dbReference type="Proteomes" id="UP001057753">
    <property type="component" value="Unassembled WGS sequence"/>
</dbReference>
<gene>
    <name evidence="1" type="ORF">HXA33_09095</name>
</gene>
<evidence type="ECO:0000313" key="2">
    <source>
        <dbReference type="Proteomes" id="UP001057753"/>
    </source>
</evidence>
<dbReference type="AlphaFoldDB" id="A0A9Q4B1P9"/>
<accession>A0A9Q4B1P9</accession>
<proteinExistence type="predicted"/>
<protein>
    <submittedName>
        <fullName evidence="1">Uncharacterized protein</fullName>
    </submittedName>
</protein>
<dbReference type="RefSeq" id="WP_257821243.1">
    <property type="nucleotide sequence ID" value="NZ_JABXYM010000001.1"/>
</dbReference>